<dbReference type="Proteomes" id="UP000236291">
    <property type="component" value="Unassembled WGS sequence"/>
</dbReference>
<evidence type="ECO:0000313" key="2">
    <source>
        <dbReference type="Proteomes" id="UP000236291"/>
    </source>
</evidence>
<reference evidence="1 2" key="1">
    <citation type="journal article" date="2014" name="Am. J. Bot.">
        <title>Genome assembly and annotation for red clover (Trifolium pratense; Fabaceae).</title>
        <authorList>
            <person name="Istvanek J."/>
            <person name="Jaros M."/>
            <person name="Krenek A."/>
            <person name="Repkova J."/>
        </authorList>
    </citation>
    <scope>NUCLEOTIDE SEQUENCE [LARGE SCALE GENOMIC DNA]</scope>
    <source>
        <strain evidence="2">cv. Tatra</strain>
        <tissue evidence="1">Young leaves</tissue>
    </source>
</reference>
<dbReference type="AlphaFoldDB" id="A0A2K3MCJ6"/>
<dbReference type="EMBL" id="ASHM01056809">
    <property type="protein sequence ID" value="PNX88498.1"/>
    <property type="molecule type" value="Genomic_DNA"/>
</dbReference>
<evidence type="ECO:0000313" key="1">
    <source>
        <dbReference type="EMBL" id="PNX88498.1"/>
    </source>
</evidence>
<gene>
    <name evidence="1" type="ORF">L195_g044604</name>
</gene>
<sequence>MLQKMKDNCRELCWELYVLKLWLWLPTLHLNDGGGSEKEVAAIASNGFTS</sequence>
<comment type="caution">
    <text evidence="1">The sequence shown here is derived from an EMBL/GenBank/DDBJ whole genome shotgun (WGS) entry which is preliminary data.</text>
</comment>
<reference evidence="1 2" key="2">
    <citation type="journal article" date="2017" name="Front. Plant Sci.">
        <title>Gene Classification and Mining of Molecular Markers Useful in Red Clover (Trifolium pratense) Breeding.</title>
        <authorList>
            <person name="Istvanek J."/>
            <person name="Dluhosova J."/>
            <person name="Dluhos P."/>
            <person name="Patkova L."/>
            <person name="Nedelnik J."/>
            <person name="Repkova J."/>
        </authorList>
    </citation>
    <scope>NUCLEOTIDE SEQUENCE [LARGE SCALE GENOMIC DNA]</scope>
    <source>
        <strain evidence="2">cv. Tatra</strain>
        <tissue evidence="1">Young leaves</tissue>
    </source>
</reference>
<protein>
    <submittedName>
        <fullName evidence="1">Uncharacterized protein</fullName>
    </submittedName>
</protein>
<accession>A0A2K3MCJ6</accession>
<name>A0A2K3MCJ6_TRIPR</name>
<proteinExistence type="predicted"/>
<organism evidence="1 2">
    <name type="scientific">Trifolium pratense</name>
    <name type="common">Red clover</name>
    <dbReference type="NCBI Taxonomy" id="57577"/>
    <lineage>
        <taxon>Eukaryota</taxon>
        <taxon>Viridiplantae</taxon>
        <taxon>Streptophyta</taxon>
        <taxon>Embryophyta</taxon>
        <taxon>Tracheophyta</taxon>
        <taxon>Spermatophyta</taxon>
        <taxon>Magnoliopsida</taxon>
        <taxon>eudicotyledons</taxon>
        <taxon>Gunneridae</taxon>
        <taxon>Pentapetalae</taxon>
        <taxon>rosids</taxon>
        <taxon>fabids</taxon>
        <taxon>Fabales</taxon>
        <taxon>Fabaceae</taxon>
        <taxon>Papilionoideae</taxon>
        <taxon>50 kb inversion clade</taxon>
        <taxon>NPAAA clade</taxon>
        <taxon>Hologalegina</taxon>
        <taxon>IRL clade</taxon>
        <taxon>Trifolieae</taxon>
        <taxon>Trifolium</taxon>
    </lineage>
</organism>